<keyword evidence="3" id="KW-0732">Signal</keyword>
<dbReference type="PANTHER" id="PTHR43918">
    <property type="entry name" value="ACETYLCHOLINESTERASE"/>
    <property type="match status" value="1"/>
</dbReference>
<evidence type="ECO:0000256" key="2">
    <source>
        <dbReference type="ARBA" id="ARBA00022801"/>
    </source>
</evidence>
<dbReference type="EMBL" id="ML976061">
    <property type="protein sequence ID" value="KAF1940563.1"/>
    <property type="molecule type" value="Genomic_DNA"/>
</dbReference>
<evidence type="ECO:0000313" key="5">
    <source>
        <dbReference type="EMBL" id="KAF1940563.1"/>
    </source>
</evidence>
<evidence type="ECO:0000313" key="6">
    <source>
        <dbReference type="Proteomes" id="UP000800038"/>
    </source>
</evidence>
<dbReference type="PANTHER" id="PTHR43918:SF4">
    <property type="entry name" value="CARBOXYLIC ESTER HYDROLASE"/>
    <property type="match status" value="1"/>
</dbReference>
<dbReference type="SUPFAM" id="SSF53474">
    <property type="entry name" value="alpha/beta-Hydrolases"/>
    <property type="match status" value="1"/>
</dbReference>
<dbReference type="OrthoDB" id="408631at2759"/>
<dbReference type="Pfam" id="PF00135">
    <property type="entry name" value="COesterase"/>
    <property type="match status" value="1"/>
</dbReference>
<accession>A0A6A5SK84</accession>
<dbReference type="InterPro" id="IPR002018">
    <property type="entry name" value="CarbesteraseB"/>
</dbReference>
<feature type="chain" id="PRO_5025686052" evidence="3">
    <location>
        <begin position="20"/>
        <end position="447"/>
    </location>
</feature>
<protein>
    <submittedName>
        <fullName evidence="5">Alpha/beta-hydrolase</fullName>
    </submittedName>
</protein>
<dbReference type="AlphaFoldDB" id="A0A6A5SK84"/>
<gene>
    <name evidence="5" type="ORF">EJ02DRAFT_504094</name>
</gene>
<dbReference type="Proteomes" id="UP000800038">
    <property type="component" value="Unassembled WGS sequence"/>
</dbReference>
<name>A0A6A5SK84_9PLEO</name>
<dbReference type="InterPro" id="IPR050654">
    <property type="entry name" value="AChE-related_enzymes"/>
</dbReference>
<sequence>MMLAPALVLGITQFYGVTAISSLNVDTSSGPVQGFMDDITPHPKSKENAIIKATGTGPACPQFEGNAPNIWLTDAPEFIILPRDYQGEDCLNVNVWAPWNECEDEGDEAEFLPVIVWIYGGSFLTGGPTVPYQIPARWVERTGKYFVVGINYRVNIFGFPNAKALADDQQNLGLLDQRLALEWGRDNIANFNGDPKRITLWGQSAGAVSVDEFNFAYPEDPIVQGLIMNSSADTGTEINCLRGVDSANIIRFLNAYADNGTTPALTFNQITDNRTKFANYTACALAGKFTRMPAIIGSATKGGVAFLSYNQTYGPDQTDANALTASLILCPVVKTTQDRYAANATTFRYLYGGNFSNIAPRPWEVAFHSSDLPLIFGIYGIVRSNDYYLAFAKDPVNGLPELGWDAYETNGEAVFLGYEGKVLQSIKESVLESPCNGSTPNGLSLPW</sequence>
<dbReference type="Gene3D" id="3.40.50.1820">
    <property type="entry name" value="alpha/beta hydrolase"/>
    <property type="match status" value="2"/>
</dbReference>
<proteinExistence type="inferred from homology"/>
<keyword evidence="6" id="KW-1185">Reference proteome</keyword>
<feature type="domain" description="Carboxylesterase type B" evidence="4">
    <location>
        <begin position="41"/>
        <end position="231"/>
    </location>
</feature>
<keyword evidence="2 5" id="KW-0378">Hydrolase</keyword>
<dbReference type="InterPro" id="IPR029058">
    <property type="entry name" value="AB_hydrolase_fold"/>
</dbReference>
<evidence type="ECO:0000256" key="3">
    <source>
        <dbReference type="SAM" id="SignalP"/>
    </source>
</evidence>
<dbReference type="GO" id="GO:0052689">
    <property type="term" value="F:carboxylic ester hydrolase activity"/>
    <property type="evidence" value="ECO:0007669"/>
    <property type="project" value="TreeGrafter"/>
</dbReference>
<comment type="similarity">
    <text evidence="1">Belongs to the type-B carboxylesterase/lipase family.</text>
</comment>
<feature type="signal peptide" evidence="3">
    <location>
        <begin position="1"/>
        <end position="19"/>
    </location>
</feature>
<reference evidence="5" key="1">
    <citation type="journal article" date="2020" name="Stud. Mycol.">
        <title>101 Dothideomycetes genomes: a test case for predicting lifestyles and emergence of pathogens.</title>
        <authorList>
            <person name="Haridas S."/>
            <person name="Albert R."/>
            <person name="Binder M."/>
            <person name="Bloem J."/>
            <person name="Labutti K."/>
            <person name="Salamov A."/>
            <person name="Andreopoulos B."/>
            <person name="Baker S."/>
            <person name="Barry K."/>
            <person name="Bills G."/>
            <person name="Bluhm B."/>
            <person name="Cannon C."/>
            <person name="Castanera R."/>
            <person name="Culley D."/>
            <person name="Daum C."/>
            <person name="Ezra D."/>
            <person name="Gonzalez J."/>
            <person name="Henrissat B."/>
            <person name="Kuo A."/>
            <person name="Liang C."/>
            <person name="Lipzen A."/>
            <person name="Lutzoni F."/>
            <person name="Magnuson J."/>
            <person name="Mondo S."/>
            <person name="Nolan M."/>
            <person name="Ohm R."/>
            <person name="Pangilinan J."/>
            <person name="Park H.-J."/>
            <person name="Ramirez L."/>
            <person name="Alfaro M."/>
            <person name="Sun H."/>
            <person name="Tritt A."/>
            <person name="Yoshinaga Y."/>
            <person name="Zwiers L.-H."/>
            <person name="Turgeon B."/>
            <person name="Goodwin S."/>
            <person name="Spatafora J."/>
            <person name="Crous P."/>
            <person name="Grigoriev I."/>
        </authorList>
    </citation>
    <scope>NUCLEOTIDE SEQUENCE</scope>
    <source>
        <strain evidence="5">CBS 161.51</strain>
    </source>
</reference>
<evidence type="ECO:0000256" key="1">
    <source>
        <dbReference type="ARBA" id="ARBA00005964"/>
    </source>
</evidence>
<evidence type="ECO:0000259" key="4">
    <source>
        <dbReference type="Pfam" id="PF00135"/>
    </source>
</evidence>
<organism evidence="5 6">
    <name type="scientific">Clathrospora elynae</name>
    <dbReference type="NCBI Taxonomy" id="706981"/>
    <lineage>
        <taxon>Eukaryota</taxon>
        <taxon>Fungi</taxon>
        <taxon>Dikarya</taxon>
        <taxon>Ascomycota</taxon>
        <taxon>Pezizomycotina</taxon>
        <taxon>Dothideomycetes</taxon>
        <taxon>Pleosporomycetidae</taxon>
        <taxon>Pleosporales</taxon>
        <taxon>Diademaceae</taxon>
        <taxon>Clathrospora</taxon>
    </lineage>
</organism>